<sequence length="177" mass="20490">MHTQPNELPQLSPQDVTAHAKILTDNSNWDGEKTVIITCSFTPGSVSLTAYKLTPSGYEWGRANTDRGNNPKGYMPTHYEKVQMLLSDRFLGYFMVPSHGVWNYNFQGKFISYSYLIKYKYITILGQRWAQSMKYDVCLANPKEYYHEDHRPVHFHNFKAFDDPLGISMADREDSFA</sequence>
<dbReference type="Gene3D" id="3.40.140.10">
    <property type="entry name" value="Cytidine Deaminase, domain 2"/>
    <property type="match status" value="1"/>
</dbReference>
<organism evidence="2 3">
    <name type="scientific">Heterorhabditis bacteriophora</name>
    <name type="common">Entomopathogenic nematode worm</name>
    <dbReference type="NCBI Taxonomy" id="37862"/>
    <lineage>
        <taxon>Eukaryota</taxon>
        <taxon>Metazoa</taxon>
        <taxon>Ecdysozoa</taxon>
        <taxon>Nematoda</taxon>
        <taxon>Chromadorea</taxon>
        <taxon>Rhabditida</taxon>
        <taxon>Rhabditina</taxon>
        <taxon>Rhabditomorpha</taxon>
        <taxon>Strongyloidea</taxon>
        <taxon>Heterorhabditidae</taxon>
        <taxon>Heterorhabditis</taxon>
    </lineage>
</organism>
<dbReference type="PANTHER" id="PTHR11140">
    <property type="entry name" value="PRE-MRNA SPLICING FACTOR PRP8"/>
    <property type="match status" value="1"/>
</dbReference>
<dbReference type="GO" id="GO:0071013">
    <property type="term" value="C:catalytic step 2 spliceosome"/>
    <property type="evidence" value="ECO:0007669"/>
    <property type="project" value="TreeGrafter"/>
</dbReference>
<protein>
    <submittedName>
        <fullName evidence="3">MPN domain-containing protein</fullName>
    </submittedName>
</protein>
<dbReference type="InterPro" id="IPR012984">
    <property type="entry name" value="PROCT"/>
</dbReference>
<dbReference type="GO" id="GO:0005682">
    <property type="term" value="C:U5 snRNP"/>
    <property type="evidence" value="ECO:0007669"/>
    <property type="project" value="TreeGrafter"/>
</dbReference>
<dbReference type="GO" id="GO:0030619">
    <property type="term" value="F:U1 snRNA binding"/>
    <property type="evidence" value="ECO:0007669"/>
    <property type="project" value="TreeGrafter"/>
</dbReference>
<evidence type="ECO:0000313" key="2">
    <source>
        <dbReference type="Proteomes" id="UP000095283"/>
    </source>
</evidence>
<dbReference type="InterPro" id="IPR027652">
    <property type="entry name" value="PRP8"/>
</dbReference>
<dbReference type="GO" id="GO:0030620">
    <property type="term" value="F:U2 snRNA binding"/>
    <property type="evidence" value="ECO:0007669"/>
    <property type="project" value="TreeGrafter"/>
</dbReference>
<dbReference type="WBParaSite" id="Hba_12542">
    <property type="protein sequence ID" value="Hba_12542"/>
    <property type="gene ID" value="Hba_12542"/>
</dbReference>
<evidence type="ECO:0000259" key="1">
    <source>
        <dbReference type="Pfam" id="PF08084"/>
    </source>
</evidence>
<dbReference type="AlphaFoldDB" id="A0A1I7X545"/>
<reference evidence="3" key="1">
    <citation type="submission" date="2016-11" db="UniProtKB">
        <authorList>
            <consortium name="WormBaseParasite"/>
        </authorList>
    </citation>
    <scope>IDENTIFICATION</scope>
</reference>
<accession>A0A1I7X545</accession>
<dbReference type="Proteomes" id="UP000095283">
    <property type="component" value="Unplaced"/>
</dbReference>
<dbReference type="GO" id="GO:0097157">
    <property type="term" value="F:pre-mRNA intronic binding"/>
    <property type="evidence" value="ECO:0007669"/>
    <property type="project" value="TreeGrafter"/>
</dbReference>
<dbReference type="Pfam" id="PF08084">
    <property type="entry name" value="PROCT"/>
    <property type="match status" value="2"/>
</dbReference>
<dbReference type="GO" id="GO:0000244">
    <property type="term" value="P:spliceosomal tri-snRNP complex assembly"/>
    <property type="evidence" value="ECO:0007669"/>
    <property type="project" value="TreeGrafter"/>
</dbReference>
<feature type="domain" description="PROCT" evidence="1">
    <location>
        <begin position="123"/>
        <end position="174"/>
    </location>
</feature>
<feature type="domain" description="PROCT" evidence="1">
    <location>
        <begin position="35"/>
        <end position="111"/>
    </location>
</feature>
<keyword evidence="2" id="KW-1185">Reference proteome</keyword>
<dbReference type="PANTHER" id="PTHR11140:SF0">
    <property type="entry name" value="PRE-MRNA-PROCESSING-SPLICING FACTOR 8"/>
    <property type="match status" value="1"/>
</dbReference>
<proteinExistence type="predicted"/>
<dbReference type="GO" id="GO:0017070">
    <property type="term" value="F:U6 snRNA binding"/>
    <property type="evidence" value="ECO:0007669"/>
    <property type="project" value="TreeGrafter"/>
</dbReference>
<dbReference type="GO" id="GO:0030623">
    <property type="term" value="F:U5 snRNA binding"/>
    <property type="evidence" value="ECO:0007669"/>
    <property type="project" value="TreeGrafter"/>
</dbReference>
<evidence type="ECO:0000313" key="3">
    <source>
        <dbReference type="WBParaSite" id="Hba_12542"/>
    </source>
</evidence>
<name>A0A1I7X545_HETBA</name>